<sequence length="194" mass="21245">MNQLKNLNVSPTQTPKGKPGPNEVLSSTEVLEQNASITWKIEGSSDDSKWEAIKTQGKCFLEIGNKSLGQSEKLCFFLRDDTDADGDSSVALHCNTVNKCENDIPLRFTITKINSDGTSDSILNSSMKILKRDSGPLGTAIASCCLLDGRETKYTRLFPDRSQSKQTENQGLAVAGKDFIRIVISVTMYSCRNA</sequence>
<keyword evidence="3" id="KW-1185">Reference proteome</keyword>
<organism evidence="2 3">
    <name type="scientific">Orchesella dallaii</name>
    <dbReference type="NCBI Taxonomy" id="48710"/>
    <lineage>
        <taxon>Eukaryota</taxon>
        <taxon>Metazoa</taxon>
        <taxon>Ecdysozoa</taxon>
        <taxon>Arthropoda</taxon>
        <taxon>Hexapoda</taxon>
        <taxon>Collembola</taxon>
        <taxon>Entomobryomorpha</taxon>
        <taxon>Entomobryoidea</taxon>
        <taxon>Orchesellidae</taxon>
        <taxon>Orchesellinae</taxon>
        <taxon>Orchesella</taxon>
    </lineage>
</organism>
<accession>A0ABP1QGI4</accession>
<evidence type="ECO:0000256" key="1">
    <source>
        <dbReference type="SAM" id="MobiDB-lite"/>
    </source>
</evidence>
<proteinExistence type="predicted"/>
<gene>
    <name evidence="2" type="ORF">ODALV1_LOCUS9971</name>
</gene>
<feature type="compositionally biased region" description="Polar residues" evidence="1">
    <location>
        <begin position="1"/>
        <end position="15"/>
    </location>
</feature>
<name>A0ABP1QGI4_9HEXA</name>
<evidence type="ECO:0000313" key="3">
    <source>
        <dbReference type="Proteomes" id="UP001642540"/>
    </source>
</evidence>
<evidence type="ECO:0000313" key="2">
    <source>
        <dbReference type="EMBL" id="CAL8098548.1"/>
    </source>
</evidence>
<reference evidence="2 3" key="1">
    <citation type="submission" date="2024-08" db="EMBL/GenBank/DDBJ databases">
        <authorList>
            <person name="Cucini C."/>
            <person name="Frati F."/>
        </authorList>
    </citation>
    <scope>NUCLEOTIDE SEQUENCE [LARGE SCALE GENOMIC DNA]</scope>
</reference>
<dbReference type="Proteomes" id="UP001642540">
    <property type="component" value="Unassembled WGS sequence"/>
</dbReference>
<feature type="region of interest" description="Disordered" evidence="1">
    <location>
        <begin position="1"/>
        <end position="24"/>
    </location>
</feature>
<protein>
    <submittedName>
        <fullName evidence="2">Uncharacterized protein</fullName>
    </submittedName>
</protein>
<dbReference type="EMBL" id="CAXLJM020000030">
    <property type="protein sequence ID" value="CAL8098548.1"/>
    <property type="molecule type" value="Genomic_DNA"/>
</dbReference>
<comment type="caution">
    <text evidence="2">The sequence shown here is derived from an EMBL/GenBank/DDBJ whole genome shotgun (WGS) entry which is preliminary data.</text>
</comment>